<protein>
    <submittedName>
        <fullName evidence="7">Uncharacterized protein</fullName>
    </submittedName>
</protein>
<evidence type="ECO:0000256" key="2">
    <source>
        <dbReference type="ARBA" id="ARBA00022692"/>
    </source>
</evidence>
<dbReference type="GO" id="GO:0016020">
    <property type="term" value="C:membrane"/>
    <property type="evidence" value="ECO:0007669"/>
    <property type="project" value="UniProtKB-SubCell"/>
</dbReference>
<dbReference type="PANTHER" id="PTHR34958:SF1">
    <property type="entry name" value="ARMADILLO-LIKE HELICAL DOMAIN-CONTAINING PROTEIN"/>
    <property type="match status" value="1"/>
</dbReference>
<dbReference type="AlphaFoldDB" id="A0A835XXB4"/>
<evidence type="ECO:0000256" key="4">
    <source>
        <dbReference type="ARBA" id="ARBA00023136"/>
    </source>
</evidence>
<dbReference type="InterPro" id="IPR013861">
    <property type="entry name" value="TMEM115/Pdh1/Rbl19"/>
</dbReference>
<keyword evidence="4 6" id="KW-0472">Membrane</keyword>
<dbReference type="Proteomes" id="UP000612055">
    <property type="component" value="Unassembled WGS sequence"/>
</dbReference>
<feature type="region of interest" description="Disordered" evidence="5">
    <location>
        <begin position="188"/>
        <end position="213"/>
    </location>
</feature>
<dbReference type="OrthoDB" id="535174at2759"/>
<name>A0A835XXB4_9CHLO</name>
<sequence length="481" mass="47959">MEFLKFLFVVDISVNLCVLAGVYVIFALGKDTGDILYTKFTGFHGILAGLVVAVKQLWSLALADALLHVVREAPLGCELLLAAIGRLAADAKAVAAAAAGGPDAPLSPRLGLAGLAGVGGGADAAQAACRVVMSLYYVALQWVLQCGSAEARLPAVVELADTVLAALLQPPPTAAGLAAAAAAAADGPDGSGDGGLGGGADRPPLPPPRIGSGAVGGASFRGGGAAAAPAVSSAAAAAASAAAAVEALGGGLLVSMQLLAGLLAFDADALAVTLPELLVVLLQQAAAARSGDEAAAAAAFSSAHPNLVSSSADADGGGKPGGGGEGGFKSSRRGFLGRPCGVAGGSPYAAGVLGRTAAAGAAGQGAVAAGLAGAAVGPWRDDSQDRRLALLLLLIARCSLDPEAFARYSLSHVVRAQLACEDLRCHYYAGVYLLKHWMLNQRDKYWRSLRHVLGTAQQLNDERLLDNPYLQVAAMLNVDVA</sequence>
<evidence type="ECO:0000313" key="7">
    <source>
        <dbReference type="EMBL" id="KAG2491347.1"/>
    </source>
</evidence>
<proteinExistence type="predicted"/>
<keyword evidence="2 6" id="KW-0812">Transmembrane</keyword>
<organism evidence="7 8">
    <name type="scientific">Edaphochlamys debaryana</name>
    <dbReference type="NCBI Taxonomy" id="47281"/>
    <lineage>
        <taxon>Eukaryota</taxon>
        <taxon>Viridiplantae</taxon>
        <taxon>Chlorophyta</taxon>
        <taxon>core chlorophytes</taxon>
        <taxon>Chlorophyceae</taxon>
        <taxon>CS clade</taxon>
        <taxon>Chlamydomonadales</taxon>
        <taxon>Chlamydomonadales incertae sedis</taxon>
        <taxon>Edaphochlamys</taxon>
    </lineage>
</organism>
<comment type="subcellular location">
    <subcellularLocation>
        <location evidence="1">Membrane</location>
        <topology evidence="1">Multi-pass membrane protein</topology>
    </subcellularLocation>
</comment>
<dbReference type="GO" id="GO:0006890">
    <property type="term" value="P:retrograde vesicle-mediated transport, Golgi to endoplasmic reticulum"/>
    <property type="evidence" value="ECO:0007669"/>
    <property type="project" value="InterPro"/>
</dbReference>
<accession>A0A835XXB4</accession>
<evidence type="ECO:0000256" key="5">
    <source>
        <dbReference type="SAM" id="MobiDB-lite"/>
    </source>
</evidence>
<evidence type="ECO:0000313" key="8">
    <source>
        <dbReference type="Proteomes" id="UP000612055"/>
    </source>
</evidence>
<keyword evidence="8" id="KW-1185">Reference proteome</keyword>
<keyword evidence="3 6" id="KW-1133">Transmembrane helix</keyword>
<comment type="caution">
    <text evidence="7">The sequence shown here is derived from an EMBL/GenBank/DDBJ whole genome shotgun (WGS) entry which is preliminary data.</text>
</comment>
<evidence type="ECO:0000256" key="3">
    <source>
        <dbReference type="ARBA" id="ARBA00022989"/>
    </source>
</evidence>
<dbReference type="Pfam" id="PF08551">
    <property type="entry name" value="DUF1751"/>
    <property type="match status" value="1"/>
</dbReference>
<feature type="transmembrane region" description="Helical" evidence="6">
    <location>
        <begin position="40"/>
        <end position="58"/>
    </location>
</feature>
<reference evidence="7" key="1">
    <citation type="journal article" date="2020" name="bioRxiv">
        <title>Comparative genomics of Chlamydomonas.</title>
        <authorList>
            <person name="Craig R.J."/>
            <person name="Hasan A.R."/>
            <person name="Ness R.W."/>
            <person name="Keightley P.D."/>
        </authorList>
    </citation>
    <scope>NUCLEOTIDE SEQUENCE</scope>
    <source>
        <strain evidence="7">CCAP 11/70</strain>
    </source>
</reference>
<dbReference type="EMBL" id="JAEHOE010000054">
    <property type="protein sequence ID" value="KAG2491347.1"/>
    <property type="molecule type" value="Genomic_DNA"/>
</dbReference>
<gene>
    <name evidence="7" type="ORF">HYH03_010347</name>
</gene>
<dbReference type="PANTHER" id="PTHR34958">
    <property type="entry name" value="CONDITIONAL LOSS-OF-GROWTH 1"/>
    <property type="match status" value="1"/>
</dbReference>
<feature type="compositionally biased region" description="Gly residues" evidence="5">
    <location>
        <begin position="189"/>
        <end position="200"/>
    </location>
</feature>
<evidence type="ECO:0000256" key="6">
    <source>
        <dbReference type="SAM" id="Phobius"/>
    </source>
</evidence>
<evidence type="ECO:0000256" key="1">
    <source>
        <dbReference type="ARBA" id="ARBA00004141"/>
    </source>
</evidence>
<feature type="transmembrane region" description="Helical" evidence="6">
    <location>
        <begin position="6"/>
        <end position="28"/>
    </location>
</feature>